<evidence type="ECO:0000256" key="1">
    <source>
        <dbReference type="SAM" id="Coils"/>
    </source>
</evidence>
<dbReference type="PANTHER" id="PTHR11199">
    <property type="entry name" value="STROMAL ANTIGEN"/>
    <property type="match status" value="1"/>
</dbReference>
<name>A0A9W8A055_9FUNG</name>
<feature type="coiled-coil region" evidence="1">
    <location>
        <begin position="853"/>
        <end position="880"/>
    </location>
</feature>
<feature type="domain" description="SCD" evidence="3">
    <location>
        <begin position="359"/>
        <end position="444"/>
    </location>
</feature>
<dbReference type="OrthoDB" id="498590at2759"/>
<accession>A0A9W8A055</accession>
<dbReference type="InterPro" id="IPR056396">
    <property type="entry name" value="HEAT_SCC3-SA"/>
</dbReference>
<sequence>MSPTPRRRSARASAPVPPVSASRPANNRAPKRGLPADGSLSTSSLSSLDTDSEEESNPKPARSGRGSRGRGRAPATKRARTKTPTAPRSLWDAASLSQLPNVLTPRNNATVATTTAKRRRPASTARGRKSAVSGAVPVHNDNESALFDAVMDKDTALAAVVSDWIDSYTTDAPTAFQELINFLMRACGCHASVGGADFSDETVVTAVLADLQERLRSDVAPDFPMQSRAKLYRKFSQQCLDFVTGLIKQGQHVLVYTGDFMDVFGLWIAQMAGSTSRPFRYTSTLVALTTVTALCDLSQSGQTTLATTHRQLTAAKAKRGRGAGPSAARIKQLEQTVASLNAQTVTIAALLGDWYDTIFIHRFRDMDPHIRQECLRALATWIIKLPGRFLSDDYLRIFGWLMSDKVAGVRQEAVAALARLYGQPDLRPGLHLFTKRFAPRIAAMALYDADVTGVRLAALQLFTALHALGLAEVSAADLLALPVAEDEQGTKPETAEEESAATSRTMTRAVLSRYQLDLSGTEVIRHPLCICSTAPGEPHGPTCHDARLVQRVLGDYPLQALFVPILLHTHPRVRAAVAPLVAGWVRSVWVPALAGASDEADPLTMDYQALTASEASDSDDDSDDGADQASDNDDGESERPDAGTTLGTLTKYQQRTFRTYHALALLLEAFTTTGRSDTESPDVTVVGLQPTEIISPARHPLDLRVCAATHALAAELTELGDWRSLCTYAGVDHSVSSSSPTSDEPDAVVLAPDPEPHTSPTRGGRRRRSTRPTLKATAPTTTSSVTSPDRRIFHLTEAQETVFLDLFVEALRAVCQLPDTAAGSVAGIVTVAGIVANGPPPVPTPGSAAAATVKASGRERRKHAEQLQRLEDTINRLSQRLVLLLPRLLQRYRADGPRIAKVLGLVTGGVLGFHAYLDGRQVPLLRELVAETRSLFFRHRDPLVLDQTLTVLLLAVASGLFQEGGGGERVVTNGADEAAVEFAARLTDDATFNDVTRDTLQQVYTHARAVVRPAADAPLALAVVTSPDQTSVRDLAVALYRLGQLAQLAPLDMFSFRPTDNNGSASPTLGTSTAMFRLASDDATVDPESLLGPLGTSLLELVHWDIRIPRDLDNPAAALIPEAVLSVLTAQFLWQVGQTRAQAQDAPADVTELSDEVTALNFVRRYLATQCRAWLDESASVAAPPGLAYRLIQHGMFQSQSQLLWLLSSDVTHPTVCPALARLREGVDESTQAAFTAFIRATLAHWLEVEDTAQGVTDGLTEDPNEDPATRMDTDPEDPPATASSVAPAWDAHLLAQARQSVALYLQGFQLQLFNVADLTSVLIYHGLLDPVYDDLVKAACEAGVRHTTPQPTVPLAEYYHILKYRQGIIEVFAQSLSASYALWMDRCRHLPAPTPGLARMLAHALKDTLTAHPDLPIVESPAPTAPDATPLRQPDIPTPAQQRYQLYRVVTSAVHKLHQEGITFALIKFKGYFRLENFDACRRTLKYFKALVSLITGLLSPFQAEALQRFAAEAAVDHQITILSGEAQANEEDETGPVTVGDLTAKDWEPYHQYLRRLQTVVEKGKLQQISTRSAVTPGSMAPVDPNTPTAPTGTRRNLRRQLNQAVSDHDDSDEEGVAPAPHDTVGDVGASPTAAEATAVAADEISETSSDEEPADEDTMALDADPIED</sequence>
<evidence type="ECO:0000313" key="5">
    <source>
        <dbReference type="Proteomes" id="UP001150569"/>
    </source>
</evidence>
<dbReference type="PROSITE" id="PS51425">
    <property type="entry name" value="SCD"/>
    <property type="match status" value="1"/>
</dbReference>
<feature type="region of interest" description="Disordered" evidence="2">
    <location>
        <begin position="1570"/>
        <end position="1671"/>
    </location>
</feature>
<dbReference type="EMBL" id="JANBPT010000630">
    <property type="protein sequence ID" value="KAJ1915427.1"/>
    <property type="molecule type" value="Genomic_DNA"/>
</dbReference>
<dbReference type="InterPro" id="IPR011989">
    <property type="entry name" value="ARM-like"/>
</dbReference>
<dbReference type="Pfam" id="PF24571">
    <property type="entry name" value="HEAT_SCC3-SA"/>
    <property type="match status" value="1"/>
</dbReference>
<feature type="region of interest" description="Disordered" evidence="2">
    <location>
        <begin position="1"/>
        <end position="135"/>
    </location>
</feature>
<feature type="compositionally biased region" description="Low complexity" evidence="2">
    <location>
        <begin position="11"/>
        <end position="25"/>
    </location>
</feature>
<feature type="compositionally biased region" description="Basic residues" evidence="2">
    <location>
        <begin position="1"/>
        <end position="10"/>
    </location>
</feature>
<dbReference type="Pfam" id="PF08514">
    <property type="entry name" value="STAG"/>
    <property type="match status" value="1"/>
</dbReference>
<dbReference type="GO" id="GO:0005634">
    <property type="term" value="C:nucleus"/>
    <property type="evidence" value="ECO:0007669"/>
    <property type="project" value="TreeGrafter"/>
</dbReference>
<dbReference type="Gene3D" id="1.25.10.10">
    <property type="entry name" value="Leucine-rich Repeat Variant"/>
    <property type="match status" value="1"/>
</dbReference>
<feature type="compositionally biased region" description="Acidic residues" evidence="2">
    <location>
        <begin position="616"/>
        <end position="636"/>
    </location>
</feature>
<feature type="compositionally biased region" description="Low complexity" evidence="2">
    <location>
        <begin position="1632"/>
        <end position="1644"/>
    </location>
</feature>
<feature type="compositionally biased region" description="Low complexity" evidence="2">
    <location>
        <begin position="104"/>
        <end position="115"/>
    </location>
</feature>
<feature type="compositionally biased region" description="Acidic residues" evidence="2">
    <location>
        <begin position="1646"/>
        <end position="1671"/>
    </location>
</feature>
<dbReference type="GO" id="GO:0007062">
    <property type="term" value="P:sister chromatid cohesion"/>
    <property type="evidence" value="ECO:0007669"/>
    <property type="project" value="UniProtKB-ARBA"/>
</dbReference>
<feature type="compositionally biased region" description="Polar residues" evidence="2">
    <location>
        <begin position="1588"/>
        <end position="1608"/>
    </location>
</feature>
<dbReference type="Proteomes" id="UP001150569">
    <property type="component" value="Unassembled WGS sequence"/>
</dbReference>
<feature type="compositionally biased region" description="Low complexity" evidence="2">
    <location>
        <begin position="39"/>
        <end position="49"/>
    </location>
</feature>
<dbReference type="InterPro" id="IPR039662">
    <property type="entry name" value="Cohesin_Scc3/SA"/>
</dbReference>
<keyword evidence="1" id="KW-0175">Coiled coil</keyword>
<proteinExistence type="predicted"/>
<keyword evidence="5" id="KW-1185">Reference proteome</keyword>
<reference evidence="4" key="1">
    <citation type="submission" date="2022-07" db="EMBL/GenBank/DDBJ databases">
        <title>Phylogenomic reconstructions and comparative analyses of Kickxellomycotina fungi.</title>
        <authorList>
            <person name="Reynolds N.K."/>
            <person name="Stajich J.E."/>
            <person name="Barry K."/>
            <person name="Grigoriev I.V."/>
            <person name="Crous P."/>
            <person name="Smith M.E."/>
        </authorList>
    </citation>
    <scope>NUCLEOTIDE SEQUENCE</scope>
    <source>
        <strain evidence="4">RSA 861</strain>
    </source>
</reference>
<dbReference type="PANTHER" id="PTHR11199:SF0">
    <property type="entry name" value="LD34181P-RELATED"/>
    <property type="match status" value="1"/>
</dbReference>
<feature type="region of interest" description="Disordered" evidence="2">
    <location>
        <begin position="733"/>
        <end position="788"/>
    </location>
</feature>
<feature type="compositionally biased region" description="Low complexity" evidence="2">
    <location>
        <begin position="771"/>
        <end position="787"/>
    </location>
</feature>
<feature type="compositionally biased region" description="Basic residues" evidence="2">
    <location>
        <begin position="116"/>
        <end position="129"/>
    </location>
</feature>
<dbReference type="InterPro" id="IPR013721">
    <property type="entry name" value="STAG"/>
</dbReference>
<gene>
    <name evidence="4" type="primary">IRR1_2</name>
    <name evidence="4" type="ORF">IWQ60_008442</name>
</gene>
<evidence type="ECO:0000256" key="2">
    <source>
        <dbReference type="SAM" id="MobiDB-lite"/>
    </source>
</evidence>
<feature type="compositionally biased region" description="Basic residues" evidence="2">
    <location>
        <begin position="65"/>
        <end position="81"/>
    </location>
</feature>
<evidence type="ECO:0000259" key="3">
    <source>
        <dbReference type="PROSITE" id="PS51425"/>
    </source>
</evidence>
<dbReference type="GO" id="GO:0003682">
    <property type="term" value="F:chromatin binding"/>
    <property type="evidence" value="ECO:0007669"/>
    <property type="project" value="TreeGrafter"/>
</dbReference>
<dbReference type="InterPro" id="IPR020839">
    <property type="entry name" value="SCD"/>
</dbReference>
<protein>
    <submittedName>
        <fullName evidence="4">Cohesin complex subunit</fullName>
    </submittedName>
</protein>
<evidence type="ECO:0000313" key="4">
    <source>
        <dbReference type="EMBL" id="KAJ1915427.1"/>
    </source>
</evidence>
<feature type="region of interest" description="Disordered" evidence="2">
    <location>
        <begin position="613"/>
        <end position="648"/>
    </location>
</feature>
<dbReference type="Pfam" id="PF21581">
    <property type="entry name" value="SCD"/>
    <property type="match status" value="1"/>
</dbReference>
<dbReference type="SUPFAM" id="SSF48371">
    <property type="entry name" value="ARM repeat"/>
    <property type="match status" value="1"/>
</dbReference>
<dbReference type="GO" id="GO:0008278">
    <property type="term" value="C:cohesin complex"/>
    <property type="evidence" value="ECO:0007669"/>
    <property type="project" value="TreeGrafter"/>
</dbReference>
<dbReference type="GO" id="GO:0000785">
    <property type="term" value="C:chromatin"/>
    <property type="evidence" value="ECO:0007669"/>
    <property type="project" value="TreeGrafter"/>
</dbReference>
<organism evidence="4 5">
    <name type="scientific">Tieghemiomyces parasiticus</name>
    <dbReference type="NCBI Taxonomy" id="78921"/>
    <lineage>
        <taxon>Eukaryota</taxon>
        <taxon>Fungi</taxon>
        <taxon>Fungi incertae sedis</taxon>
        <taxon>Zoopagomycota</taxon>
        <taxon>Kickxellomycotina</taxon>
        <taxon>Dimargaritomycetes</taxon>
        <taxon>Dimargaritales</taxon>
        <taxon>Dimargaritaceae</taxon>
        <taxon>Tieghemiomyces</taxon>
    </lineage>
</organism>
<dbReference type="InterPro" id="IPR016024">
    <property type="entry name" value="ARM-type_fold"/>
</dbReference>
<feature type="region of interest" description="Disordered" evidence="2">
    <location>
        <begin position="1256"/>
        <end position="1284"/>
    </location>
</feature>
<comment type="caution">
    <text evidence="4">The sequence shown here is derived from an EMBL/GenBank/DDBJ whole genome shotgun (WGS) entry which is preliminary data.</text>
</comment>